<evidence type="ECO:0000313" key="3">
    <source>
        <dbReference type="EMBL" id="KAF4105070.1"/>
    </source>
</evidence>
<evidence type="ECO:0000256" key="1">
    <source>
        <dbReference type="ARBA" id="ARBA00022999"/>
    </source>
</evidence>
<feature type="region of interest" description="Disordered" evidence="2">
    <location>
        <begin position="104"/>
        <end position="198"/>
    </location>
</feature>
<keyword evidence="4" id="KW-1185">Reference proteome</keyword>
<accession>A0A7J6CCX5</accession>
<feature type="compositionally biased region" description="Polar residues" evidence="2">
    <location>
        <begin position="104"/>
        <end position="133"/>
    </location>
</feature>
<gene>
    <name evidence="3" type="ORF">G5714_014401</name>
</gene>
<dbReference type="AlphaFoldDB" id="A0A7J6CCX5"/>
<keyword evidence="1" id="KW-0727">SH2 domain</keyword>
<dbReference type="GO" id="GO:0005737">
    <property type="term" value="C:cytoplasm"/>
    <property type="evidence" value="ECO:0007669"/>
    <property type="project" value="TreeGrafter"/>
</dbReference>
<evidence type="ECO:0000256" key="2">
    <source>
        <dbReference type="SAM" id="MobiDB-lite"/>
    </source>
</evidence>
<reference evidence="3 4" key="1">
    <citation type="submission" date="2020-04" db="EMBL/GenBank/DDBJ databases">
        <title>Chromosome-level genome assembly of a cyprinid fish Onychostoma macrolepis by integration of Nanopore Sequencing, Bionano and Hi-C technology.</title>
        <authorList>
            <person name="Wang D."/>
        </authorList>
    </citation>
    <scope>NUCLEOTIDE SEQUENCE [LARGE SCALE GENOMIC DNA]</scope>
    <source>
        <strain evidence="3">SWU-2019</strain>
        <tissue evidence="3">Muscle</tissue>
    </source>
</reference>
<dbReference type="PANTHER" id="PTHR14388">
    <property type="entry name" value="T CELL-SPECIFIC ADAPTER PROTEIN TSAD"/>
    <property type="match status" value="1"/>
</dbReference>
<evidence type="ECO:0000313" key="4">
    <source>
        <dbReference type="Proteomes" id="UP000579812"/>
    </source>
</evidence>
<protein>
    <recommendedName>
        <fullName evidence="5">SH2 domain-containing protein 4A</fullName>
    </recommendedName>
</protein>
<dbReference type="PANTHER" id="PTHR14388:SF5">
    <property type="entry name" value="SH2 DOMAIN-CONTAINING PROTEIN 4A"/>
    <property type="match status" value="1"/>
</dbReference>
<dbReference type="Proteomes" id="UP000579812">
    <property type="component" value="Unassembled WGS sequence"/>
</dbReference>
<evidence type="ECO:0008006" key="5">
    <source>
        <dbReference type="Google" id="ProtNLM"/>
    </source>
</evidence>
<sequence length="293" mass="32793">MLQQILADMYIDPDVLEALNEEQKKILFFKMREEQVRRWKEREEKEGKEGIKKEKHRQKKGPCKNVSWLLGSDGDVHVCIIGESDELKSPKLILSELRNKTAANPNTINRSKAELVNSNLTKPSRAQQTSTEPGIQLLLKKPEELSDSTTVSDESKQDSGSDQSADDTRGQTDDSDSGSAEEDTGLYRSHMSNTEMTETTVADRLRELQLHRAMKEQLSINIKTHPLDTPTPDKSTEEESELIPGVMKDKDSGLTYGGRVAQLRKNFNTSNAPCVKPPIPCKPAHLLASPSVR</sequence>
<dbReference type="EMBL" id="JAAMOB010000014">
    <property type="protein sequence ID" value="KAF4105070.1"/>
    <property type="molecule type" value="Genomic_DNA"/>
</dbReference>
<dbReference type="OrthoDB" id="10003345at2759"/>
<organism evidence="3 4">
    <name type="scientific">Onychostoma macrolepis</name>
    <dbReference type="NCBI Taxonomy" id="369639"/>
    <lineage>
        <taxon>Eukaryota</taxon>
        <taxon>Metazoa</taxon>
        <taxon>Chordata</taxon>
        <taxon>Craniata</taxon>
        <taxon>Vertebrata</taxon>
        <taxon>Euteleostomi</taxon>
        <taxon>Actinopterygii</taxon>
        <taxon>Neopterygii</taxon>
        <taxon>Teleostei</taxon>
        <taxon>Ostariophysi</taxon>
        <taxon>Cypriniformes</taxon>
        <taxon>Cyprinidae</taxon>
        <taxon>Acrossocheilinae</taxon>
        <taxon>Onychostoma</taxon>
    </lineage>
</organism>
<name>A0A7J6CCX5_9TELE</name>
<comment type="caution">
    <text evidence="3">The sequence shown here is derived from an EMBL/GenBank/DDBJ whole genome shotgun (WGS) entry which is preliminary data.</text>
</comment>
<proteinExistence type="predicted"/>
<feature type="compositionally biased region" description="Acidic residues" evidence="2">
    <location>
        <begin position="173"/>
        <end position="184"/>
    </location>
</feature>